<keyword evidence="2" id="KW-1185">Reference proteome</keyword>
<dbReference type="AlphaFoldDB" id="X6LGK1"/>
<dbReference type="EMBL" id="ASPP01040907">
    <property type="protein sequence ID" value="ETO00481.1"/>
    <property type="molecule type" value="Genomic_DNA"/>
</dbReference>
<organism evidence="1 2">
    <name type="scientific">Reticulomyxa filosa</name>
    <dbReference type="NCBI Taxonomy" id="46433"/>
    <lineage>
        <taxon>Eukaryota</taxon>
        <taxon>Sar</taxon>
        <taxon>Rhizaria</taxon>
        <taxon>Retaria</taxon>
        <taxon>Foraminifera</taxon>
        <taxon>Monothalamids</taxon>
        <taxon>Reticulomyxidae</taxon>
        <taxon>Reticulomyxa</taxon>
    </lineage>
</organism>
<sequence>THEEVEPMNNIDPLTMLGVRSPINQMNIGESFQDGMNSESNESMTHLYCSDNYVKDKLIDQNGVVKIANEESYETLLEEGATFLLGVNQTELKDMLLKNNLLYWAAGRNVISMNVENSIKKKFDKGWDSFSFLTFRIFLLFEICVRLKREGRYFVGLPRNIGFKQVYEKGIKELQVQLTTYWDYVTTEEFKHKCPDLMNDWSCNVVHRLMNLKTSYCEMSLVVGHEDHCIYLNNRWMDT</sequence>
<comment type="caution">
    <text evidence="1">The sequence shown here is derived from an EMBL/GenBank/DDBJ whole genome shotgun (WGS) entry which is preliminary data.</text>
</comment>
<accession>X6LGK1</accession>
<reference evidence="1 2" key="1">
    <citation type="journal article" date="2013" name="Curr. Biol.">
        <title>The Genome of the Foraminiferan Reticulomyxa filosa.</title>
        <authorList>
            <person name="Glockner G."/>
            <person name="Hulsmann N."/>
            <person name="Schleicher M."/>
            <person name="Noegel A.A."/>
            <person name="Eichinger L."/>
            <person name="Gallinger C."/>
            <person name="Pawlowski J."/>
            <person name="Sierra R."/>
            <person name="Euteneuer U."/>
            <person name="Pillet L."/>
            <person name="Moustafa A."/>
            <person name="Platzer M."/>
            <person name="Groth M."/>
            <person name="Szafranski K."/>
            <person name="Schliwa M."/>
        </authorList>
    </citation>
    <scope>NUCLEOTIDE SEQUENCE [LARGE SCALE GENOMIC DNA]</scope>
</reference>
<protein>
    <submittedName>
        <fullName evidence="1">Uncharacterized protein</fullName>
    </submittedName>
</protein>
<dbReference type="Proteomes" id="UP000023152">
    <property type="component" value="Unassembled WGS sequence"/>
</dbReference>
<evidence type="ECO:0000313" key="2">
    <source>
        <dbReference type="Proteomes" id="UP000023152"/>
    </source>
</evidence>
<gene>
    <name evidence="1" type="ORF">RFI_36959</name>
</gene>
<evidence type="ECO:0000313" key="1">
    <source>
        <dbReference type="EMBL" id="ETO00481.1"/>
    </source>
</evidence>
<feature type="non-terminal residue" evidence="1">
    <location>
        <position position="239"/>
    </location>
</feature>
<proteinExistence type="predicted"/>
<name>X6LGK1_RETFI</name>
<feature type="non-terminal residue" evidence="1">
    <location>
        <position position="1"/>
    </location>
</feature>